<comment type="similarity">
    <text evidence="1">Belongs to the GST superfamily.</text>
</comment>
<dbReference type="Pfam" id="PF13410">
    <property type="entry name" value="GST_C_2"/>
    <property type="match status" value="1"/>
</dbReference>
<feature type="domain" description="GST C-terminal" evidence="3">
    <location>
        <begin position="142"/>
        <end position="268"/>
    </location>
</feature>
<feature type="domain" description="GST N-terminal" evidence="2">
    <location>
        <begin position="50"/>
        <end position="135"/>
    </location>
</feature>
<dbReference type="PROSITE" id="PS50405">
    <property type="entry name" value="GST_CTER"/>
    <property type="match status" value="1"/>
</dbReference>
<dbReference type="Gene3D" id="3.40.30.10">
    <property type="entry name" value="Glutaredoxin"/>
    <property type="match status" value="1"/>
</dbReference>
<dbReference type="InterPro" id="IPR036282">
    <property type="entry name" value="Glutathione-S-Trfase_C_sf"/>
</dbReference>
<evidence type="ECO:0000259" key="2">
    <source>
        <dbReference type="PROSITE" id="PS50404"/>
    </source>
</evidence>
<dbReference type="InterPro" id="IPR004045">
    <property type="entry name" value="Glutathione_S-Trfase_N"/>
</dbReference>
<dbReference type="Gene3D" id="1.20.1050.10">
    <property type="match status" value="1"/>
</dbReference>
<reference evidence="4" key="1">
    <citation type="submission" date="2023-03" db="EMBL/GenBank/DDBJ databases">
        <authorList>
            <person name="Steffen K."/>
            <person name="Cardenas P."/>
        </authorList>
    </citation>
    <scope>NUCLEOTIDE SEQUENCE</scope>
</reference>
<evidence type="ECO:0000256" key="1">
    <source>
        <dbReference type="ARBA" id="ARBA00007409"/>
    </source>
</evidence>
<keyword evidence="5" id="KW-1185">Reference proteome</keyword>
<dbReference type="SUPFAM" id="SSF47616">
    <property type="entry name" value="GST C-terminal domain-like"/>
    <property type="match status" value="1"/>
</dbReference>
<evidence type="ECO:0000313" key="4">
    <source>
        <dbReference type="EMBL" id="CAI8026114.1"/>
    </source>
</evidence>
<dbReference type="SUPFAM" id="SSF52833">
    <property type="entry name" value="Thioredoxin-like"/>
    <property type="match status" value="1"/>
</dbReference>
<proteinExistence type="inferred from homology"/>
<dbReference type="EMBL" id="CASHTH010002200">
    <property type="protein sequence ID" value="CAI8026114.1"/>
    <property type="molecule type" value="Genomic_DNA"/>
</dbReference>
<dbReference type="InterPro" id="IPR010987">
    <property type="entry name" value="Glutathione-S-Trfase_C-like"/>
</dbReference>
<evidence type="ECO:0000259" key="3">
    <source>
        <dbReference type="PROSITE" id="PS50405"/>
    </source>
</evidence>
<sequence length="272" mass="29968">MERWRVGAISAAAGFVAGVAGTVLASWTVRRLMRSEGVQAMRRRKTGSDTRGMKLYHSFPFRSSRCAWLLAELGKTEEVEIVPVSLHGSEASDLMTYRTVHPHGTLPALVLRDGSVLLESSAICLYLADNLTCPDGTTLLPDKQQQAHYYNIICYATSTFDIILEPLYMQLTHTPVNQRNTGLVDTMTRKFHICANVLSSHLCGQAFVCGDKFTAADCVLGFNVWWASVIEGGALLEEYPVLRDYLARLQARPAFEATLKGKRPVKPSGGSL</sequence>
<dbReference type="InterPro" id="IPR036249">
    <property type="entry name" value="Thioredoxin-like_sf"/>
</dbReference>
<dbReference type="AlphaFoldDB" id="A0AA35SAF4"/>
<dbReference type="SFLD" id="SFLDS00019">
    <property type="entry name" value="Glutathione_Transferase_(cytos"/>
    <property type="match status" value="1"/>
</dbReference>
<dbReference type="InterPro" id="IPR040079">
    <property type="entry name" value="Glutathione_S-Trfase"/>
</dbReference>
<dbReference type="PROSITE" id="PS50404">
    <property type="entry name" value="GST_NTER"/>
    <property type="match status" value="1"/>
</dbReference>
<protein>
    <submittedName>
        <fullName evidence="4">Glutathione S-transferase GST-6.0</fullName>
    </submittedName>
</protein>
<organism evidence="4 5">
    <name type="scientific">Geodia barretti</name>
    <name type="common">Barrett's horny sponge</name>
    <dbReference type="NCBI Taxonomy" id="519541"/>
    <lineage>
        <taxon>Eukaryota</taxon>
        <taxon>Metazoa</taxon>
        <taxon>Porifera</taxon>
        <taxon>Demospongiae</taxon>
        <taxon>Heteroscleromorpha</taxon>
        <taxon>Tetractinellida</taxon>
        <taxon>Astrophorina</taxon>
        <taxon>Geodiidae</taxon>
        <taxon>Geodia</taxon>
    </lineage>
</organism>
<dbReference type="PANTHER" id="PTHR44051:SF8">
    <property type="entry name" value="GLUTATHIONE S-TRANSFERASE GSTA"/>
    <property type="match status" value="1"/>
</dbReference>
<dbReference type="Pfam" id="PF13409">
    <property type="entry name" value="GST_N_2"/>
    <property type="match status" value="1"/>
</dbReference>
<dbReference type="CDD" id="cd03046">
    <property type="entry name" value="GST_N_GTT1_like"/>
    <property type="match status" value="1"/>
</dbReference>
<evidence type="ECO:0000313" key="5">
    <source>
        <dbReference type="Proteomes" id="UP001174909"/>
    </source>
</evidence>
<comment type="caution">
    <text evidence="4">The sequence shown here is derived from an EMBL/GenBank/DDBJ whole genome shotgun (WGS) entry which is preliminary data.</text>
</comment>
<name>A0AA35SAF4_GEOBA</name>
<dbReference type="SFLD" id="SFLDG00358">
    <property type="entry name" value="Main_(cytGST)"/>
    <property type="match status" value="1"/>
</dbReference>
<accession>A0AA35SAF4</accession>
<dbReference type="Proteomes" id="UP001174909">
    <property type="component" value="Unassembled WGS sequence"/>
</dbReference>
<dbReference type="PANTHER" id="PTHR44051">
    <property type="entry name" value="GLUTATHIONE S-TRANSFERASE-RELATED"/>
    <property type="match status" value="1"/>
</dbReference>
<gene>
    <name evidence="4" type="ORF">GBAR_LOCUS15046</name>
</gene>